<evidence type="ECO:0000313" key="3">
    <source>
        <dbReference type="EMBL" id="CDP32717.1"/>
    </source>
</evidence>
<name>B2ANV2_PODAN</name>
<reference evidence="2 4" key="1">
    <citation type="journal article" date="2008" name="Genome Biol.">
        <title>The genome sequence of the model ascomycete fungus Podospora anserina.</title>
        <authorList>
            <person name="Espagne E."/>
            <person name="Lespinet O."/>
            <person name="Malagnac F."/>
            <person name="Da Silva C."/>
            <person name="Jaillon O."/>
            <person name="Porcel B.M."/>
            <person name="Couloux A."/>
            <person name="Aury J.-M."/>
            <person name="Segurens B."/>
            <person name="Poulain J."/>
            <person name="Anthouard V."/>
            <person name="Grossetete S."/>
            <person name="Khalili H."/>
            <person name="Coppin E."/>
            <person name="Dequard-Chablat M."/>
            <person name="Picard M."/>
            <person name="Contamine V."/>
            <person name="Arnaise S."/>
            <person name="Bourdais A."/>
            <person name="Berteaux-Lecellier V."/>
            <person name="Gautheret D."/>
            <person name="de Vries R.P."/>
            <person name="Battaglia E."/>
            <person name="Coutinho P.M."/>
            <person name="Danchin E.G.J."/>
            <person name="Henrissat B."/>
            <person name="El Khoury R."/>
            <person name="Sainsard-Chanet A."/>
            <person name="Boivin A."/>
            <person name="Pinan-Lucarre B."/>
            <person name="Sellem C.H."/>
            <person name="Debuchy R."/>
            <person name="Wincker P."/>
            <person name="Weissenbach J."/>
            <person name="Silar P."/>
        </authorList>
    </citation>
    <scope>NUCLEOTIDE SEQUENCE [LARGE SCALE GENOMIC DNA]</scope>
    <source>
        <strain evidence="4">S / ATCC MYA-4624 / DSM 980 / FGSC 10383</strain>
        <strain evidence="2">S mat+</strain>
    </source>
</reference>
<evidence type="ECO:0000313" key="4">
    <source>
        <dbReference type="Proteomes" id="UP000001197"/>
    </source>
</evidence>
<dbReference type="Proteomes" id="UP000001197">
    <property type="component" value="Chromosome 7"/>
</dbReference>
<dbReference type="InParanoid" id="B2ANV2"/>
<dbReference type="GeneID" id="6189663"/>
<keyword evidence="4" id="KW-1185">Reference proteome</keyword>
<dbReference type="AlphaFoldDB" id="B2ANV2"/>
<dbReference type="EMBL" id="CU633873">
    <property type="protein sequence ID" value="CAP65656.1"/>
    <property type="molecule type" value="Genomic_DNA"/>
</dbReference>
<dbReference type="HOGENOM" id="CLU_2185090_0_0_1"/>
<reference evidence="3" key="4">
    <citation type="submission" date="2014-09" db="EMBL/GenBank/DDBJ databases">
        <title>Maintaining two mating types: Structure of the mating type locus and its role in heterokaryosis in Podospora anserina.</title>
        <authorList>
            <person name="Grognet P."/>
            <person name="Bidard F."/>
            <person name="Kuchly C."/>
            <person name="Chan Ho Tong L."/>
            <person name="Coppin E."/>
            <person name="Ait Benkhali J."/>
            <person name="Couloux A."/>
            <person name="Wincker P."/>
            <person name="Debuchy R."/>
            <person name="Silar P."/>
        </authorList>
    </citation>
    <scope>NUCLEOTIDE SEQUENCE</scope>
</reference>
<evidence type="ECO:0000256" key="1">
    <source>
        <dbReference type="SAM" id="MobiDB-lite"/>
    </source>
</evidence>
<reference evidence="4" key="3">
    <citation type="journal article" date="2014" name="Genetics">
        <title>Maintaining two mating types: Structure of the mating type locus and its role in heterokaryosis in Podospora anserina.</title>
        <authorList>
            <person name="Grognet P."/>
            <person name="Bidard F."/>
            <person name="Kuchly C."/>
            <person name="Tong L.C.H."/>
            <person name="Coppin E."/>
            <person name="Benkhali J.A."/>
            <person name="Couloux A."/>
            <person name="Wincker P."/>
            <person name="Debuchy R."/>
            <person name="Silar P."/>
        </authorList>
    </citation>
    <scope>GENOME REANNOTATION</scope>
    <source>
        <strain evidence="4">S / ATCC MYA-4624 / DSM 980 / FGSC 10383</strain>
    </source>
</reference>
<evidence type="ECO:0000313" key="2">
    <source>
        <dbReference type="EMBL" id="CAP65656.1"/>
    </source>
</evidence>
<accession>B2ANV2</accession>
<dbReference type="KEGG" id="pan:PODANSg2440"/>
<feature type="region of interest" description="Disordered" evidence="1">
    <location>
        <begin position="1"/>
        <end position="64"/>
    </location>
</feature>
<dbReference type="EMBL" id="FO904942">
    <property type="protein sequence ID" value="CDP32717.1"/>
    <property type="molecule type" value="Genomic_DNA"/>
</dbReference>
<dbReference type="RefSeq" id="XP_001905415.1">
    <property type="nucleotide sequence ID" value="XM_001905380.1"/>
</dbReference>
<reference evidence="2" key="2">
    <citation type="submission" date="2008-07" db="EMBL/GenBank/DDBJ databases">
        <authorList>
            <person name="Genoscope - CEA"/>
        </authorList>
    </citation>
    <scope>NUCLEOTIDE SEQUENCE</scope>
    <source>
        <strain evidence="2">S mat+</strain>
    </source>
</reference>
<dbReference type="VEuPathDB" id="FungiDB:PODANS_7_1350"/>
<protein>
    <submittedName>
        <fullName evidence="2">Podospora anserina S mat+ genomic DNA chromosome 7, supercontig 3</fullName>
    </submittedName>
</protein>
<gene>
    <name evidence="2" type="ORF">PODANS_7_1350</name>
</gene>
<organism evidence="2">
    <name type="scientific">Podospora anserina (strain S / ATCC MYA-4624 / DSM 980 / FGSC 10383)</name>
    <name type="common">Pleurage anserina</name>
    <dbReference type="NCBI Taxonomy" id="515849"/>
    <lineage>
        <taxon>Eukaryota</taxon>
        <taxon>Fungi</taxon>
        <taxon>Dikarya</taxon>
        <taxon>Ascomycota</taxon>
        <taxon>Pezizomycotina</taxon>
        <taxon>Sordariomycetes</taxon>
        <taxon>Sordariomycetidae</taxon>
        <taxon>Sordariales</taxon>
        <taxon>Podosporaceae</taxon>
        <taxon>Podospora</taxon>
        <taxon>Podospora anserina</taxon>
    </lineage>
</organism>
<proteinExistence type="predicted"/>
<sequence length="109" mass="12363">MLEKEVACQDDSGSLHQGHNLGPKPCYIGNRYQLQMHPHLPRSPPPPHHRTEPPPKLASSVPGASHQPCIVLSKQHEVDIQVPCDPFCAPCLLIFAFTDRFLFRVHRWE</sequence>